<dbReference type="Proteomes" id="UP001287286">
    <property type="component" value="Unassembled WGS sequence"/>
</dbReference>
<evidence type="ECO:0000256" key="6">
    <source>
        <dbReference type="ARBA" id="ARBA00022833"/>
    </source>
</evidence>
<accession>A0ABR0C0M5</accession>
<evidence type="ECO:0000256" key="4">
    <source>
        <dbReference type="ARBA" id="ARBA00022723"/>
    </source>
</evidence>
<evidence type="ECO:0000256" key="9">
    <source>
        <dbReference type="SAM" id="MobiDB-lite"/>
    </source>
</evidence>
<feature type="region of interest" description="Disordered" evidence="9">
    <location>
        <begin position="694"/>
        <end position="724"/>
    </location>
</feature>
<gene>
    <name evidence="12" type="ORF">Purlil1_5940</name>
</gene>
<feature type="compositionally biased region" description="Gly residues" evidence="9">
    <location>
        <begin position="707"/>
        <end position="717"/>
    </location>
</feature>
<dbReference type="Pfam" id="PF01435">
    <property type="entry name" value="Peptidase_M48"/>
    <property type="match status" value="1"/>
</dbReference>
<dbReference type="PRINTS" id="PR00363">
    <property type="entry name" value="CYTOCHROMEB5"/>
</dbReference>
<feature type="compositionally biased region" description="Low complexity" evidence="9">
    <location>
        <begin position="694"/>
        <end position="706"/>
    </location>
</feature>
<feature type="region of interest" description="Disordered" evidence="9">
    <location>
        <begin position="310"/>
        <end position="331"/>
    </location>
</feature>
<comment type="caution">
    <text evidence="12">The sequence shown here is derived from an EMBL/GenBank/DDBJ whole genome shotgun (WGS) entry which is preliminary data.</text>
</comment>
<evidence type="ECO:0000256" key="8">
    <source>
        <dbReference type="ARBA" id="ARBA00023049"/>
    </source>
</evidence>
<keyword evidence="2" id="KW-0349">Heme</keyword>
<feature type="region of interest" description="Disordered" evidence="9">
    <location>
        <begin position="1"/>
        <end position="44"/>
    </location>
</feature>
<dbReference type="PANTHER" id="PTHR22726:SF1">
    <property type="entry name" value="METALLOENDOPEPTIDASE OMA1, MITOCHONDRIAL"/>
    <property type="match status" value="1"/>
</dbReference>
<dbReference type="SMART" id="SM01117">
    <property type="entry name" value="Cyt-b5"/>
    <property type="match status" value="1"/>
</dbReference>
<keyword evidence="8" id="KW-0482">Metalloprotease</keyword>
<keyword evidence="4" id="KW-0479">Metal-binding</keyword>
<evidence type="ECO:0000313" key="12">
    <source>
        <dbReference type="EMBL" id="KAK4089837.1"/>
    </source>
</evidence>
<evidence type="ECO:0000313" key="13">
    <source>
        <dbReference type="Proteomes" id="UP001287286"/>
    </source>
</evidence>
<keyword evidence="3" id="KW-0645">Protease</keyword>
<keyword evidence="5" id="KW-0378">Hydrolase</keyword>
<evidence type="ECO:0000256" key="7">
    <source>
        <dbReference type="ARBA" id="ARBA00023004"/>
    </source>
</evidence>
<evidence type="ECO:0000256" key="10">
    <source>
        <dbReference type="SAM" id="Phobius"/>
    </source>
</evidence>
<feature type="transmembrane region" description="Helical" evidence="10">
    <location>
        <begin position="354"/>
        <end position="371"/>
    </location>
</feature>
<keyword evidence="6" id="KW-0862">Zinc</keyword>
<evidence type="ECO:0000256" key="5">
    <source>
        <dbReference type="ARBA" id="ARBA00022801"/>
    </source>
</evidence>
<proteinExistence type="predicted"/>
<dbReference type="CDD" id="cd07331">
    <property type="entry name" value="M48C_Oma1_like"/>
    <property type="match status" value="1"/>
</dbReference>
<dbReference type="Gene3D" id="3.10.120.10">
    <property type="entry name" value="Cytochrome b5-like heme/steroid binding domain"/>
    <property type="match status" value="1"/>
</dbReference>
<keyword evidence="10" id="KW-0812">Transmembrane</keyword>
<dbReference type="PANTHER" id="PTHR22726">
    <property type="entry name" value="METALLOENDOPEPTIDASE OMA1"/>
    <property type="match status" value="1"/>
</dbReference>
<dbReference type="InterPro" id="IPR001199">
    <property type="entry name" value="Cyt_B5-like_heme/steroid-bd"/>
</dbReference>
<evidence type="ECO:0000256" key="2">
    <source>
        <dbReference type="ARBA" id="ARBA00022617"/>
    </source>
</evidence>
<dbReference type="InterPro" id="IPR036400">
    <property type="entry name" value="Cyt_B5-like_heme/steroid_sf"/>
</dbReference>
<dbReference type="EMBL" id="JAWRVI010000018">
    <property type="protein sequence ID" value="KAK4089837.1"/>
    <property type="molecule type" value="Genomic_DNA"/>
</dbReference>
<keyword evidence="7" id="KW-0408">Iron</keyword>
<feature type="compositionally biased region" description="Basic residues" evidence="9">
    <location>
        <begin position="31"/>
        <end position="40"/>
    </location>
</feature>
<protein>
    <recommendedName>
        <fullName evidence="11">Cytochrome b5 heme-binding domain-containing protein</fullName>
    </recommendedName>
</protein>
<dbReference type="InterPro" id="IPR001915">
    <property type="entry name" value="Peptidase_M48"/>
</dbReference>
<evidence type="ECO:0000259" key="11">
    <source>
        <dbReference type="PROSITE" id="PS50255"/>
    </source>
</evidence>
<evidence type="ECO:0000256" key="3">
    <source>
        <dbReference type="ARBA" id="ARBA00022670"/>
    </source>
</evidence>
<dbReference type="InterPro" id="IPR018506">
    <property type="entry name" value="Cyt_B5_heme-BS"/>
</dbReference>
<organism evidence="12 13">
    <name type="scientific">Purpureocillium lilacinum</name>
    <name type="common">Paecilomyces lilacinus</name>
    <dbReference type="NCBI Taxonomy" id="33203"/>
    <lineage>
        <taxon>Eukaryota</taxon>
        <taxon>Fungi</taxon>
        <taxon>Dikarya</taxon>
        <taxon>Ascomycota</taxon>
        <taxon>Pezizomycotina</taxon>
        <taxon>Sordariomycetes</taxon>
        <taxon>Hypocreomycetidae</taxon>
        <taxon>Hypocreales</taxon>
        <taxon>Ophiocordycipitaceae</taxon>
        <taxon>Purpureocillium</taxon>
    </lineage>
</organism>
<feature type="domain" description="Cytochrome b5 heme-binding" evidence="11">
    <location>
        <begin position="811"/>
        <end position="888"/>
    </location>
</feature>
<sequence length="893" mass="97698">MPVEENGGQPSVSVKQLALSKRPGWQGDIRQKRRRRRRGRAGPLRELCSKGKWPARWRKLPARSHRDMAYAERWTSHGFGSPVGRRNVRIRRSKKGEQYCEPERHFIAAAPCWSARINLECLVETLSQDGGDPGIWVHAVLISCGRCSRMRYVEASTRDILAKQRHGLTVEAQTHLRGSWGSASAPVPLRRELPARASGPGQPEVGCGTSSSCGPCRRSALISPPLPSTVDTVAPTHRRTSPIALCDCRLNCRVADCGPLGALAQSAMLASRVCRPSCGSLLAAARPLPRCTTTAILSSRPRAVLVLSTRPFSDTPRRRDSQDPHERLRTARPLVPHALSRRFTQAGRTRNSKAFAAACVVAAVAFYLYNSQTVPVTGRRRFNFLSDKLVAKAHERAAEAVIRQVQDQGGHFLSDWDPRAMLVRRVMKRLIPVSGMTDLDWEIHVISDNRTANAFVLPGGKVFVHSGILNVCRNEDALAAVLGHEIAHNTASHAAERLSAAWVGNLTAGSLFFLAGALPGLALFSLWSFVGGFYLQDLLFYLPMGRKQESEADYIGLMMMAEACYDPRAAVGFWQRMEAIQRSGGQEVPEMLSTHPSNEHRIAKIHEWLPEAMKKRGESDCRGTAAFADRTSLSEAHGTRAPAALVPSLSLFANSRVGNCGAPIGQRGPMTSPAQPWPGRLDDLARDPGFGAAKEAAEGGDPTRWWGKGGGGRGRWGAGRPQRRAEARLEQAGGKREKRKRLGNSALLSVTDGTGTDCSSSFPASSTLHYNPSSHTSHCICIAEPPHAAHFFPPPSSAFLCIQQQVPAMADKKITAAEVGQHKDDSNGYWLIVENKVYDVTKFLDEHPGGAKILKRFAGKNATKAFWKYHSENVLKRHGPKYEIGEVAEAAKL</sequence>
<name>A0ABR0C0M5_PURLI</name>
<dbReference type="PROSITE" id="PS00191">
    <property type="entry name" value="CYTOCHROME_B5_1"/>
    <property type="match status" value="1"/>
</dbReference>
<feature type="compositionally biased region" description="Basic and acidic residues" evidence="9">
    <location>
        <begin position="315"/>
        <end position="329"/>
    </location>
</feature>
<keyword evidence="10" id="KW-0472">Membrane</keyword>
<keyword evidence="13" id="KW-1185">Reference proteome</keyword>
<dbReference type="InterPro" id="IPR051156">
    <property type="entry name" value="Mito/Outer_Membr_Metalloprot"/>
</dbReference>
<dbReference type="SUPFAM" id="SSF55856">
    <property type="entry name" value="Cytochrome b5-like heme/steroid binding domain"/>
    <property type="match status" value="1"/>
</dbReference>
<evidence type="ECO:0000256" key="1">
    <source>
        <dbReference type="ARBA" id="ARBA00001947"/>
    </source>
</evidence>
<reference evidence="12 13" key="1">
    <citation type="journal article" date="2024" name="Microbiol. Resour. Announc.">
        <title>Genome annotations for the ascomycete fungi Trichoderma harzianum, Trichoderma aggressivum, and Purpureocillium lilacinum.</title>
        <authorList>
            <person name="Beijen E.P.W."/>
            <person name="Ohm R.A."/>
        </authorList>
    </citation>
    <scope>NUCLEOTIDE SEQUENCE [LARGE SCALE GENOMIC DNA]</scope>
    <source>
        <strain evidence="12 13">CBS 150709</strain>
    </source>
</reference>
<dbReference type="Pfam" id="PF00173">
    <property type="entry name" value="Cyt-b5"/>
    <property type="match status" value="1"/>
</dbReference>
<comment type="cofactor">
    <cofactor evidence="1">
        <name>Zn(2+)</name>
        <dbReference type="ChEBI" id="CHEBI:29105"/>
    </cofactor>
</comment>
<dbReference type="Gene3D" id="3.30.2010.10">
    <property type="entry name" value="Metalloproteases ('zincins'), catalytic domain"/>
    <property type="match status" value="1"/>
</dbReference>
<dbReference type="PROSITE" id="PS50255">
    <property type="entry name" value="CYTOCHROME_B5_2"/>
    <property type="match status" value="1"/>
</dbReference>
<keyword evidence="10" id="KW-1133">Transmembrane helix</keyword>